<keyword evidence="2" id="KW-1185">Reference proteome</keyword>
<dbReference type="EMBL" id="JTCM02000213">
    <property type="protein sequence ID" value="NEU77494.1"/>
    <property type="molecule type" value="Genomic_DNA"/>
</dbReference>
<evidence type="ECO:0000313" key="2">
    <source>
        <dbReference type="Proteomes" id="UP000031549"/>
    </source>
</evidence>
<organism evidence="1 2">
    <name type="scientific">Hassallia byssoidea VB512170</name>
    <dbReference type="NCBI Taxonomy" id="1304833"/>
    <lineage>
        <taxon>Bacteria</taxon>
        <taxon>Bacillati</taxon>
        <taxon>Cyanobacteriota</taxon>
        <taxon>Cyanophyceae</taxon>
        <taxon>Nostocales</taxon>
        <taxon>Tolypothrichaceae</taxon>
        <taxon>Hassallia</taxon>
    </lineage>
</organism>
<sequence>MDFSEQLIKVNSRLKTALIGVAVCQIKNRLYLRATLPPKPNSTKTKPHQQWLSLGIYANKEGIKRAEGEAHKLGGLIACKEFKWELYLESPDDSPVSYIKDWIDKFEKFYFQTRQRNHQTETTWKIDYLNVFNKLPQWEVLNHEIILKVVTGTKPDTKTRKRTCMALGALAKFVEIDINLKSYAGRYSPKKVAPRDLPSDTIIAQHFYQIENEEWRWVYGMLATYGLRNHEIFRLDFGAIAKGDYIVTVGENSK</sequence>
<dbReference type="Proteomes" id="UP000031549">
    <property type="component" value="Unassembled WGS sequence"/>
</dbReference>
<feature type="non-terminal residue" evidence="1">
    <location>
        <position position="254"/>
    </location>
</feature>
<protein>
    <submittedName>
        <fullName evidence="1">Site-specific integrase</fullName>
    </submittedName>
</protein>
<name>A0A846HN35_9CYAN</name>
<evidence type="ECO:0000313" key="1">
    <source>
        <dbReference type="EMBL" id="NEU77494.1"/>
    </source>
</evidence>
<accession>A0A846HN35</accession>
<dbReference type="AlphaFoldDB" id="A0A846HN35"/>
<reference evidence="1 2" key="1">
    <citation type="journal article" date="2015" name="Genome Announc.">
        <title>Draft Genome Sequence of Cyanobacterium Hassallia byssoidea Strain VB512170, Isolated from Monuments in India.</title>
        <authorList>
            <person name="Singh D."/>
            <person name="Chandrababunaidu M.M."/>
            <person name="Panda A."/>
            <person name="Sen D."/>
            <person name="Bhattacharyya S."/>
            <person name="Adhikary S.P."/>
            <person name="Tripathy S."/>
        </authorList>
    </citation>
    <scope>NUCLEOTIDE SEQUENCE [LARGE SCALE GENOMIC DNA]</scope>
    <source>
        <strain evidence="1 2">VB512170</strain>
    </source>
</reference>
<proteinExistence type="predicted"/>
<comment type="caution">
    <text evidence="1">The sequence shown here is derived from an EMBL/GenBank/DDBJ whole genome shotgun (WGS) entry which is preliminary data.</text>
</comment>
<dbReference type="RefSeq" id="WP_163519480.1">
    <property type="nucleotide sequence ID" value="NZ_JTCM02000213.1"/>
</dbReference>
<gene>
    <name evidence="1" type="ORF">PI95_034835</name>
</gene>